<organism evidence="6 7">
    <name type="scientific">Azotobacter chroococcum NCIMB 8003</name>
    <dbReference type="NCBI Taxonomy" id="1328314"/>
    <lineage>
        <taxon>Bacteria</taxon>
        <taxon>Pseudomonadati</taxon>
        <taxon>Pseudomonadota</taxon>
        <taxon>Gammaproteobacteria</taxon>
        <taxon>Pseudomonadales</taxon>
        <taxon>Pseudomonadaceae</taxon>
        <taxon>Azotobacter</taxon>
    </lineage>
</organism>
<dbReference type="GO" id="GO:0008033">
    <property type="term" value="P:tRNA processing"/>
    <property type="evidence" value="ECO:0007669"/>
    <property type="project" value="UniProtKB-KW"/>
</dbReference>
<dbReference type="AlphaFoldDB" id="A0A0C4WJC8"/>
<dbReference type="PANTHER" id="PTHR12682">
    <property type="entry name" value="ARCHEASE"/>
    <property type="match status" value="1"/>
</dbReference>
<gene>
    <name evidence="6" type="ORF">Achr_5190</name>
</gene>
<name>A0A0C4WJC8_9GAMM</name>
<dbReference type="Proteomes" id="UP000068210">
    <property type="component" value="Chromosome"/>
</dbReference>
<keyword evidence="4" id="KW-0106">Calcium</keyword>
<dbReference type="KEGG" id="acx:Achr_5190"/>
<keyword evidence="3" id="KW-0479">Metal-binding</keyword>
<dbReference type="InterPro" id="IPR002804">
    <property type="entry name" value="Archease"/>
</dbReference>
<feature type="domain" description="Archease" evidence="5">
    <location>
        <begin position="3"/>
        <end position="137"/>
    </location>
</feature>
<protein>
    <recommendedName>
        <fullName evidence="5">Archease domain-containing protein</fullName>
    </recommendedName>
</protein>
<evidence type="ECO:0000256" key="1">
    <source>
        <dbReference type="ARBA" id="ARBA00007963"/>
    </source>
</evidence>
<dbReference type="SUPFAM" id="SSF69819">
    <property type="entry name" value="MTH1598-like"/>
    <property type="match status" value="1"/>
</dbReference>
<sequence>MPWQTFSHEADIGVRGSGASLAEAFAGAATALTAAICDPATVAPREAVAVDCEAPDLELLLVDWLNALIFEMATRHLLFSRFELDIEGSRLHATAWGEALEPARHQPAAEAKGVSFCELKVAQQADGQWLAQAVVDV</sequence>
<dbReference type="STRING" id="1328314.Achr_5190"/>
<dbReference type="Pfam" id="PF01951">
    <property type="entry name" value="Archease"/>
    <property type="match status" value="1"/>
</dbReference>
<reference evidence="6 7" key="1">
    <citation type="journal article" date="2015" name="PLoS ONE">
        <title>Azotobacter Genomes: The Genome of Azotobacter chroococcum NCIMB 8003 (ATCC 4412).</title>
        <authorList>
            <person name="Robson R.L."/>
            <person name="Jones R."/>
            <person name="Robson R.M."/>
            <person name="Schwartz A."/>
            <person name="Richardson T.H."/>
        </authorList>
    </citation>
    <scope>NUCLEOTIDE SEQUENCE [LARGE SCALE GENOMIC DNA]</scope>
    <source>
        <strain evidence="6 7">NCIMB 8003</strain>
    </source>
</reference>
<keyword evidence="7" id="KW-1185">Reference proteome</keyword>
<accession>A0A0C4WJC8</accession>
<evidence type="ECO:0000313" key="6">
    <source>
        <dbReference type="EMBL" id="AJE20024.1"/>
    </source>
</evidence>
<keyword evidence="2" id="KW-0819">tRNA processing</keyword>
<dbReference type="GO" id="GO:0046872">
    <property type="term" value="F:metal ion binding"/>
    <property type="evidence" value="ECO:0007669"/>
    <property type="project" value="UniProtKB-KW"/>
</dbReference>
<dbReference type="EMBL" id="CP010415">
    <property type="protein sequence ID" value="AJE20024.1"/>
    <property type="molecule type" value="Genomic_DNA"/>
</dbReference>
<dbReference type="HOGENOM" id="CLU_111362_1_1_6"/>
<dbReference type="RefSeq" id="WP_039801599.1">
    <property type="nucleotide sequence ID" value="NZ_CP010415.1"/>
</dbReference>
<evidence type="ECO:0000256" key="4">
    <source>
        <dbReference type="ARBA" id="ARBA00022837"/>
    </source>
</evidence>
<dbReference type="InterPro" id="IPR023572">
    <property type="entry name" value="Archease_dom"/>
</dbReference>
<dbReference type="PANTHER" id="PTHR12682:SF11">
    <property type="entry name" value="PROTEIN ARCHEASE"/>
    <property type="match status" value="1"/>
</dbReference>
<evidence type="ECO:0000313" key="7">
    <source>
        <dbReference type="Proteomes" id="UP000068210"/>
    </source>
</evidence>
<comment type="similarity">
    <text evidence="1">Belongs to the archease family.</text>
</comment>
<dbReference type="InterPro" id="IPR036820">
    <property type="entry name" value="Archease_dom_sf"/>
</dbReference>
<evidence type="ECO:0000259" key="5">
    <source>
        <dbReference type="Pfam" id="PF01951"/>
    </source>
</evidence>
<proteinExistence type="inferred from homology"/>
<dbReference type="Gene3D" id="3.55.10.10">
    <property type="entry name" value="Archease domain"/>
    <property type="match status" value="1"/>
</dbReference>
<evidence type="ECO:0000256" key="3">
    <source>
        <dbReference type="ARBA" id="ARBA00022723"/>
    </source>
</evidence>
<evidence type="ECO:0000256" key="2">
    <source>
        <dbReference type="ARBA" id="ARBA00022694"/>
    </source>
</evidence>